<proteinExistence type="predicted"/>
<dbReference type="PANTHER" id="PTHR33608:SF12">
    <property type="entry name" value="DUF58 DOMAIN-CONTAINING PROTEIN"/>
    <property type="match status" value="1"/>
</dbReference>
<keyword evidence="3" id="KW-1185">Reference proteome</keyword>
<dbReference type="InterPro" id="IPR002881">
    <property type="entry name" value="DUF58"/>
</dbReference>
<dbReference type="EMBL" id="CP018889">
    <property type="protein sequence ID" value="AUI68122.1"/>
    <property type="molecule type" value="Genomic_DNA"/>
</dbReference>
<dbReference type="Proteomes" id="UP000234271">
    <property type="component" value="Chromosome"/>
</dbReference>
<organism evidence="2 3">
    <name type="scientific">Beggiatoa leptomitoformis</name>
    <dbReference type="NCBI Taxonomy" id="288004"/>
    <lineage>
        <taxon>Bacteria</taxon>
        <taxon>Pseudomonadati</taxon>
        <taxon>Pseudomonadota</taxon>
        <taxon>Gammaproteobacteria</taxon>
        <taxon>Thiotrichales</taxon>
        <taxon>Thiotrichaceae</taxon>
        <taxon>Beggiatoa</taxon>
    </lineage>
</organism>
<dbReference type="Pfam" id="PF01882">
    <property type="entry name" value="DUF58"/>
    <property type="match status" value="1"/>
</dbReference>
<evidence type="ECO:0000313" key="2">
    <source>
        <dbReference type="EMBL" id="AUI68122.1"/>
    </source>
</evidence>
<dbReference type="PANTHER" id="PTHR33608">
    <property type="entry name" value="BLL2464 PROTEIN"/>
    <property type="match status" value="1"/>
</dbReference>
<dbReference type="InterPro" id="IPR036465">
    <property type="entry name" value="vWFA_dom_sf"/>
</dbReference>
<protein>
    <submittedName>
        <fullName evidence="2">DUF58 domain-containing protein</fullName>
    </submittedName>
</protein>
<sequence>MLMPRFDELVQLRYQAHSVGLVSAQKTHTPLSGLYASVFRGQGMDFDEVREYHYGDEIRHIDWRVTARVRKPYLKTYREERERNVLLCIDMSAVMQFGTRGTFKHIQAARAAALLGWSAQGHGDRVGGLIIGQGEPRLYRPNHSQRAFWHLLKGLSDSTTDVKPKDTALQQGLHLLQRNAQTGALVFIISDFHQIEKAMLAQLLRPLHQRHEIVLITIDDVADYTLPAIGKIYFTAADGTNALIDTDNPIGCLAYRQSWEQQRAELQTLTRQLQMDFFSLRTDEDVYTGILNGLRQRARRQQAHF</sequence>
<accession>A0A2N9YCE1</accession>
<gene>
    <name evidence="2" type="ORF">BLE401_05030</name>
</gene>
<dbReference type="SUPFAM" id="SSF53300">
    <property type="entry name" value="vWA-like"/>
    <property type="match status" value="1"/>
</dbReference>
<evidence type="ECO:0000259" key="1">
    <source>
        <dbReference type="Pfam" id="PF01882"/>
    </source>
</evidence>
<dbReference type="AlphaFoldDB" id="A0A2N9YCE1"/>
<evidence type="ECO:0000313" key="3">
    <source>
        <dbReference type="Proteomes" id="UP000234271"/>
    </source>
</evidence>
<feature type="domain" description="DUF58" evidence="1">
    <location>
        <begin position="48"/>
        <end position="263"/>
    </location>
</feature>
<reference evidence="3" key="1">
    <citation type="submission" date="2016-12" db="EMBL/GenBank/DDBJ databases">
        <title>Complete Genome Sequence of Beggiatoa leptomitiformis D-401.</title>
        <authorList>
            <person name="Fomenkov A."/>
            <person name="Vincze T."/>
            <person name="Grabovich M."/>
            <person name="Anton B.P."/>
            <person name="Dubinina G."/>
            <person name="Orlova M."/>
            <person name="Belousova E."/>
            <person name="Roberts R.J."/>
        </authorList>
    </citation>
    <scope>NUCLEOTIDE SEQUENCE [LARGE SCALE GENOMIC DNA]</scope>
    <source>
        <strain evidence="3">D-401</strain>
    </source>
</reference>
<dbReference type="STRING" id="288004.AL038_01005"/>
<dbReference type="KEGG" id="blep:AL038_01005"/>
<name>A0A2N9YCE1_9GAMM</name>